<evidence type="ECO:0000259" key="1">
    <source>
        <dbReference type="Pfam" id="PF16571"/>
    </source>
</evidence>
<dbReference type="EMBL" id="VIVR01000001">
    <property type="protein sequence ID" value="TWE21701.1"/>
    <property type="molecule type" value="Genomic_DNA"/>
</dbReference>
<dbReference type="Proteomes" id="UP000318416">
    <property type="component" value="Unassembled WGS sequence"/>
</dbReference>
<gene>
    <name evidence="2" type="ORF">FB465_6901</name>
</gene>
<keyword evidence="2" id="KW-0862">Zinc</keyword>
<organism evidence="2 3">
    <name type="scientific">Kitasatospora atroaurantiaca</name>
    <dbReference type="NCBI Taxonomy" id="285545"/>
    <lineage>
        <taxon>Bacteria</taxon>
        <taxon>Bacillati</taxon>
        <taxon>Actinomycetota</taxon>
        <taxon>Actinomycetes</taxon>
        <taxon>Kitasatosporales</taxon>
        <taxon>Streptomycetaceae</taxon>
        <taxon>Kitasatospora</taxon>
    </lineage>
</organism>
<protein>
    <submittedName>
        <fullName evidence="2">Treble-clef zinc-finger protein</fullName>
    </submittedName>
</protein>
<dbReference type="AlphaFoldDB" id="A0A561F1G9"/>
<dbReference type="InterPro" id="IPR032330">
    <property type="entry name" value="EF-G-binding_C"/>
</dbReference>
<dbReference type="Pfam" id="PF16571">
    <property type="entry name" value="FBP_C"/>
    <property type="match status" value="1"/>
</dbReference>
<proteinExistence type="predicted"/>
<accession>A0A561F1G9</accession>
<name>A0A561F1G9_9ACTN</name>
<sequence>MSAGSSPLQKIARRAWADLLVSEHMKPLNEDEIRASFINCSKGEARRLNLPRGMGELPWDDLDFLGWRDHGAPDRAYLVAERPEGLVGITLRVPTGVRRSNLKSNICSICVTAHPGSGVSLLAARKAGAAGREGSTVGTYMCADLACSLYVRGKKRPELVDRITESLTLEEQITRTLVNLDTFLDQVIKETDGR</sequence>
<keyword evidence="2" id="KW-0479">Metal-binding</keyword>
<comment type="caution">
    <text evidence="2">The sequence shown here is derived from an EMBL/GenBank/DDBJ whole genome shotgun (WGS) entry which is preliminary data.</text>
</comment>
<keyword evidence="2" id="KW-0863">Zinc-finger</keyword>
<dbReference type="GO" id="GO:0008270">
    <property type="term" value="F:zinc ion binding"/>
    <property type="evidence" value="ECO:0007669"/>
    <property type="project" value="UniProtKB-KW"/>
</dbReference>
<evidence type="ECO:0000313" key="3">
    <source>
        <dbReference type="Proteomes" id="UP000318416"/>
    </source>
</evidence>
<reference evidence="2 3" key="1">
    <citation type="submission" date="2019-06" db="EMBL/GenBank/DDBJ databases">
        <title>Sequencing the genomes of 1000 actinobacteria strains.</title>
        <authorList>
            <person name="Klenk H.-P."/>
        </authorList>
    </citation>
    <scope>NUCLEOTIDE SEQUENCE [LARGE SCALE GENOMIC DNA]</scope>
    <source>
        <strain evidence="2 3">DSM 41649</strain>
    </source>
</reference>
<evidence type="ECO:0000313" key="2">
    <source>
        <dbReference type="EMBL" id="TWE21701.1"/>
    </source>
</evidence>
<feature type="domain" description="Elongation factor G-binding protein C-terminal treble-clef zinc-finger" evidence="1">
    <location>
        <begin position="32"/>
        <end position="187"/>
    </location>
</feature>
<keyword evidence="3" id="KW-1185">Reference proteome</keyword>